<evidence type="ECO:0000259" key="14">
    <source>
        <dbReference type="PROSITE" id="PS51384"/>
    </source>
</evidence>
<dbReference type="GO" id="GO:0050660">
    <property type="term" value="F:flavin adenine dinucleotide binding"/>
    <property type="evidence" value="ECO:0007669"/>
    <property type="project" value="TreeGrafter"/>
</dbReference>
<dbReference type="SUPFAM" id="SSF63380">
    <property type="entry name" value="Riboflavin synthase domain-like"/>
    <property type="match status" value="1"/>
</dbReference>
<feature type="transmembrane region" description="Helical" evidence="13">
    <location>
        <begin position="5"/>
        <end position="24"/>
    </location>
</feature>
<reference evidence="15 16" key="1">
    <citation type="journal article" date="2017" name="ISME J.">
        <title>Potential for microbial H2 and metal transformations associated with novel bacteria and archaea in deep terrestrial subsurface sediments.</title>
        <authorList>
            <person name="Hernsdorf A.W."/>
            <person name="Amano Y."/>
            <person name="Miyakawa K."/>
            <person name="Ise K."/>
            <person name="Suzuki Y."/>
            <person name="Anantharaman K."/>
            <person name="Probst A."/>
            <person name="Burstein D."/>
            <person name="Thomas B.C."/>
            <person name="Banfield J.F."/>
        </authorList>
    </citation>
    <scope>NUCLEOTIDE SEQUENCE [LARGE SCALE GENOMIC DNA]</scope>
    <source>
        <strain evidence="15">HGW-Falkowbacteria-1</strain>
    </source>
</reference>
<name>A0A2N2E8S1_9BACT</name>
<keyword evidence="10" id="KW-0408">Iron</keyword>
<dbReference type="Pfam" id="PF01794">
    <property type="entry name" value="Ferric_reduct"/>
    <property type="match status" value="1"/>
</dbReference>
<evidence type="ECO:0000256" key="2">
    <source>
        <dbReference type="ARBA" id="ARBA00004141"/>
    </source>
</evidence>
<evidence type="ECO:0000313" key="16">
    <source>
        <dbReference type="Proteomes" id="UP000233517"/>
    </source>
</evidence>
<dbReference type="GO" id="GO:0051537">
    <property type="term" value="F:2 iron, 2 sulfur cluster binding"/>
    <property type="evidence" value="ECO:0007669"/>
    <property type="project" value="UniProtKB-KW"/>
</dbReference>
<accession>A0A2N2E8S1</accession>
<gene>
    <name evidence="15" type="ORF">CVU82_03590</name>
</gene>
<evidence type="ECO:0000256" key="6">
    <source>
        <dbReference type="ARBA" id="ARBA00022723"/>
    </source>
</evidence>
<dbReference type="InterPro" id="IPR050415">
    <property type="entry name" value="MRET"/>
</dbReference>
<keyword evidence="9" id="KW-0560">Oxidoreductase</keyword>
<comment type="caution">
    <text evidence="15">The sequence shown here is derived from an EMBL/GenBank/DDBJ whole genome shotgun (WGS) entry which is preliminary data.</text>
</comment>
<dbReference type="PROSITE" id="PS51384">
    <property type="entry name" value="FAD_FR"/>
    <property type="match status" value="1"/>
</dbReference>
<dbReference type="SUPFAM" id="SSF52343">
    <property type="entry name" value="Ferredoxin reductase-like, C-terminal NADP-linked domain"/>
    <property type="match status" value="1"/>
</dbReference>
<dbReference type="AlphaFoldDB" id="A0A2N2E8S1"/>
<dbReference type="GO" id="GO:0016491">
    <property type="term" value="F:oxidoreductase activity"/>
    <property type="evidence" value="ECO:0007669"/>
    <property type="project" value="UniProtKB-KW"/>
</dbReference>
<evidence type="ECO:0000256" key="1">
    <source>
        <dbReference type="ARBA" id="ARBA00001974"/>
    </source>
</evidence>
<dbReference type="Proteomes" id="UP000233517">
    <property type="component" value="Unassembled WGS sequence"/>
</dbReference>
<dbReference type="PANTHER" id="PTHR47354">
    <property type="entry name" value="NADH OXIDOREDUCTASE HCR"/>
    <property type="match status" value="1"/>
</dbReference>
<evidence type="ECO:0000256" key="3">
    <source>
        <dbReference type="ARBA" id="ARBA00022630"/>
    </source>
</evidence>
<dbReference type="PANTHER" id="PTHR47354:SF8">
    <property type="entry name" value="1,2-PHENYLACETYL-COA EPOXIDASE, SUBUNIT E"/>
    <property type="match status" value="1"/>
</dbReference>
<feature type="transmembrane region" description="Helical" evidence="13">
    <location>
        <begin position="82"/>
        <end position="104"/>
    </location>
</feature>
<dbReference type="InterPro" id="IPR001433">
    <property type="entry name" value="OxRdtase_FAD/NAD-bd"/>
</dbReference>
<feature type="transmembrane region" description="Helical" evidence="13">
    <location>
        <begin position="124"/>
        <end position="144"/>
    </location>
</feature>
<dbReference type="Gene3D" id="2.40.30.10">
    <property type="entry name" value="Translation factors"/>
    <property type="match status" value="1"/>
</dbReference>
<feature type="transmembrane region" description="Helical" evidence="13">
    <location>
        <begin position="184"/>
        <end position="206"/>
    </location>
</feature>
<dbReference type="Gene3D" id="3.40.50.80">
    <property type="entry name" value="Nucleotide-binding domain of ferredoxin-NADP reductase (FNR) module"/>
    <property type="match status" value="1"/>
</dbReference>
<evidence type="ECO:0000256" key="9">
    <source>
        <dbReference type="ARBA" id="ARBA00023002"/>
    </source>
</evidence>
<keyword evidence="7" id="KW-0274">FAD</keyword>
<dbReference type="EMBL" id="PHAI01000003">
    <property type="protein sequence ID" value="PKM91111.1"/>
    <property type="molecule type" value="Genomic_DNA"/>
</dbReference>
<dbReference type="GO" id="GO:0046872">
    <property type="term" value="F:metal ion binding"/>
    <property type="evidence" value="ECO:0007669"/>
    <property type="project" value="UniProtKB-KW"/>
</dbReference>
<evidence type="ECO:0000256" key="12">
    <source>
        <dbReference type="ARBA" id="ARBA00023136"/>
    </source>
</evidence>
<evidence type="ECO:0000256" key="5">
    <source>
        <dbReference type="ARBA" id="ARBA00022714"/>
    </source>
</evidence>
<keyword evidence="12 13" id="KW-0472">Membrane</keyword>
<feature type="transmembrane region" description="Helical" evidence="13">
    <location>
        <begin position="36"/>
        <end position="61"/>
    </location>
</feature>
<dbReference type="PRINTS" id="PR00410">
    <property type="entry name" value="PHEHYDRXLASE"/>
</dbReference>
<comment type="subcellular location">
    <subcellularLocation>
        <location evidence="2">Membrane</location>
        <topology evidence="2">Multi-pass membrane protein</topology>
    </subcellularLocation>
</comment>
<keyword evidence="11" id="KW-0411">Iron-sulfur</keyword>
<evidence type="ECO:0000256" key="11">
    <source>
        <dbReference type="ARBA" id="ARBA00023014"/>
    </source>
</evidence>
<keyword evidence="5" id="KW-0001">2Fe-2S</keyword>
<dbReference type="InterPro" id="IPR017938">
    <property type="entry name" value="Riboflavin_synthase-like_b-brl"/>
</dbReference>
<dbReference type="Pfam" id="PF00175">
    <property type="entry name" value="NAD_binding_1"/>
    <property type="match status" value="1"/>
</dbReference>
<keyword evidence="6" id="KW-0479">Metal-binding</keyword>
<evidence type="ECO:0000256" key="4">
    <source>
        <dbReference type="ARBA" id="ARBA00022692"/>
    </source>
</evidence>
<dbReference type="Pfam" id="PF08022">
    <property type="entry name" value="FAD_binding_8"/>
    <property type="match status" value="1"/>
</dbReference>
<dbReference type="InterPro" id="IPR013112">
    <property type="entry name" value="FAD-bd_8"/>
</dbReference>
<feature type="domain" description="FAD-binding FR-type" evidence="14">
    <location>
        <begin position="212"/>
        <end position="312"/>
    </location>
</feature>
<comment type="cofactor">
    <cofactor evidence="1">
        <name>FAD</name>
        <dbReference type="ChEBI" id="CHEBI:57692"/>
    </cofactor>
</comment>
<feature type="transmembrane region" description="Helical" evidence="13">
    <location>
        <begin position="153"/>
        <end position="172"/>
    </location>
</feature>
<evidence type="ECO:0000256" key="13">
    <source>
        <dbReference type="SAM" id="Phobius"/>
    </source>
</evidence>
<evidence type="ECO:0000256" key="7">
    <source>
        <dbReference type="ARBA" id="ARBA00022827"/>
    </source>
</evidence>
<dbReference type="GO" id="GO:0016020">
    <property type="term" value="C:membrane"/>
    <property type="evidence" value="ECO:0007669"/>
    <property type="project" value="UniProtKB-SubCell"/>
</dbReference>
<protein>
    <recommendedName>
        <fullName evidence="14">FAD-binding FR-type domain-containing protein</fullName>
    </recommendedName>
</protein>
<keyword evidence="3" id="KW-0285">Flavoprotein</keyword>
<keyword evidence="8 13" id="KW-1133">Transmembrane helix</keyword>
<organism evidence="15 16">
    <name type="scientific">Candidatus Falkowbacteria bacterium HGW-Falkowbacteria-1</name>
    <dbReference type="NCBI Taxonomy" id="2013768"/>
    <lineage>
        <taxon>Bacteria</taxon>
        <taxon>Candidatus Falkowiibacteriota</taxon>
    </lineage>
</organism>
<proteinExistence type="predicted"/>
<dbReference type="InterPro" id="IPR017927">
    <property type="entry name" value="FAD-bd_FR_type"/>
</dbReference>
<evidence type="ECO:0000256" key="8">
    <source>
        <dbReference type="ARBA" id="ARBA00022989"/>
    </source>
</evidence>
<dbReference type="InterPro" id="IPR013130">
    <property type="entry name" value="Fe3_Rdtase_TM_dom"/>
</dbReference>
<evidence type="ECO:0000256" key="10">
    <source>
        <dbReference type="ARBA" id="ARBA00023004"/>
    </source>
</evidence>
<keyword evidence="4 13" id="KW-0812">Transmembrane</keyword>
<sequence>MKKPLLYLSFFVSFFLIFVFWWLGSGNVFLNNPSIGIIYVVLGRITGLLAVYFILLQFLFIGRVKWLERVFGFDKLSVAHHWSGIIAFVFIVAHLVFLFLGYGILNELSLWQQFRDFNLNWEGLFPATVSVVLFILVVISSISIAKKKLKYEIWYYVHLMSYLAIILAYGHQLELGHDLRASNLFAFFWVLLYLFVGANFIFYRFVWQLYSFYKFRFYISEIKSETEDTISLYIKGTSIEGFKYMAGQFIMLRFLNKSMAWQAHPFSISSEPNQDYIRITIKNLGDFSSKMKNLVIGTKVLIDGPIGVFTKKEKQSEKILFIAGGVGITPVRPLIGDFLKDDKDVVLLYSAKNREQIIFKEELEGLMNKNAERFKMYYIIRGDNDCKFGEITKESMESLVPDIAQRDVYICGSYKKSVIIKKYLVSLKVNKKRIYYEKFSI</sequence>
<evidence type="ECO:0000313" key="15">
    <source>
        <dbReference type="EMBL" id="PKM91111.1"/>
    </source>
</evidence>
<dbReference type="InterPro" id="IPR039261">
    <property type="entry name" value="FNR_nucleotide-bd"/>
</dbReference>